<gene>
    <name evidence="2" type="ORF">EDC25_1369</name>
</gene>
<accession>A0A4R3L1I4</accession>
<dbReference type="InterPro" id="IPR059226">
    <property type="entry name" value="Choice_anch_Q_dom"/>
</dbReference>
<comment type="caution">
    <text evidence="2">The sequence shown here is derived from an EMBL/GenBank/DDBJ whole genome shotgun (WGS) entry which is preliminary data.</text>
</comment>
<dbReference type="EMBL" id="SMAF01000036">
    <property type="protein sequence ID" value="TCS92335.1"/>
    <property type="molecule type" value="Genomic_DNA"/>
</dbReference>
<proteinExistence type="predicted"/>
<dbReference type="NCBIfam" id="NF041518">
    <property type="entry name" value="choice_anch_Q"/>
    <property type="match status" value="1"/>
</dbReference>
<organism evidence="2 3">
    <name type="scientific">Pseudofulvimonas gallinarii</name>
    <dbReference type="NCBI Taxonomy" id="634155"/>
    <lineage>
        <taxon>Bacteria</taxon>
        <taxon>Pseudomonadati</taxon>
        <taxon>Pseudomonadota</taxon>
        <taxon>Gammaproteobacteria</taxon>
        <taxon>Lysobacterales</taxon>
        <taxon>Rhodanobacteraceae</taxon>
        <taxon>Pseudofulvimonas</taxon>
    </lineage>
</organism>
<evidence type="ECO:0000256" key="1">
    <source>
        <dbReference type="SAM" id="MobiDB-lite"/>
    </source>
</evidence>
<evidence type="ECO:0000313" key="3">
    <source>
        <dbReference type="Proteomes" id="UP000294599"/>
    </source>
</evidence>
<keyword evidence="3" id="KW-1185">Reference proteome</keyword>
<reference evidence="2 3" key="1">
    <citation type="submission" date="2019-03" db="EMBL/GenBank/DDBJ databases">
        <title>Genomic Encyclopedia of Type Strains, Phase IV (KMG-IV): sequencing the most valuable type-strain genomes for metagenomic binning, comparative biology and taxonomic classification.</title>
        <authorList>
            <person name="Goeker M."/>
        </authorList>
    </citation>
    <scope>NUCLEOTIDE SEQUENCE [LARGE SCALE GENOMIC DNA]</scope>
    <source>
        <strain evidence="2 3">DSM 21944</strain>
    </source>
</reference>
<protein>
    <submittedName>
        <fullName evidence="2">Uncharacterized protein</fullName>
    </submittedName>
</protein>
<dbReference type="RefSeq" id="WP_164483853.1">
    <property type="nucleotide sequence ID" value="NZ_JBHLWF010000072.1"/>
</dbReference>
<evidence type="ECO:0000313" key="2">
    <source>
        <dbReference type="EMBL" id="TCS92335.1"/>
    </source>
</evidence>
<sequence length="58" mass="6241">MPRADSPLIDAGSPLDPSSGNPEACFQFDQLSVERQIGKCDIGAVERIELFSDGFESP</sequence>
<name>A0A4R3L1I4_9GAMM</name>
<feature type="region of interest" description="Disordered" evidence="1">
    <location>
        <begin position="1"/>
        <end position="23"/>
    </location>
</feature>
<dbReference type="Proteomes" id="UP000294599">
    <property type="component" value="Unassembled WGS sequence"/>
</dbReference>
<dbReference type="AlphaFoldDB" id="A0A4R3L1I4"/>